<evidence type="ECO:0000256" key="4">
    <source>
        <dbReference type="ARBA" id="ARBA00022692"/>
    </source>
</evidence>
<dbReference type="GO" id="GO:0012505">
    <property type="term" value="C:endomembrane system"/>
    <property type="evidence" value="ECO:0007669"/>
    <property type="project" value="UniProtKB-SubCell"/>
</dbReference>
<evidence type="ECO:0000256" key="11">
    <source>
        <dbReference type="SAM" id="Phobius"/>
    </source>
</evidence>
<feature type="transmembrane region" description="Helical" evidence="11">
    <location>
        <begin position="192"/>
        <end position="210"/>
    </location>
</feature>
<proteinExistence type="inferred from homology"/>
<keyword evidence="9" id="KW-0927">Auxin signaling pathway</keyword>
<dbReference type="InterPro" id="IPR013057">
    <property type="entry name" value="AA_transpt_TM"/>
</dbReference>
<evidence type="ECO:0000313" key="13">
    <source>
        <dbReference type="EMBL" id="KAK4284896.1"/>
    </source>
</evidence>
<dbReference type="Pfam" id="PF01490">
    <property type="entry name" value="Aa_trans"/>
    <property type="match status" value="1"/>
</dbReference>
<evidence type="ECO:0000256" key="9">
    <source>
        <dbReference type="ARBA" id="ARBA00023294"/>
    </source>
</evidence>
<dbReference type="GO" id="GO:0015293">
    <property type="term" value="F:symporter activity"/>
    <property type="evidence" value="ECO:0007669"/>
    <property type="project" value="UniProtKB-KW"/>
</dbReference>
<keyword evidence="8 11" id="KW-0472">Membrane</keyword>
<keyword evidence="14" id="KW-1185">Reference proteome</keyword>
<name>A0AAE1NA49_9FABA</name>
<dbReference type="GO" id="GO:0009734">
    <property type="term" value="P:auxin-activated signaling pathway"/>
    <property type="evidence" value="ECO:0007669"/>
    <property type="project" value="UniProtKB-KW"/>
</dbReference>
<feature type="domain" description="Amino acid transporter transmembrane" evidence="12">
    <location>
        <begin position="71"/>
        <end position="485"/>
    </location>
</feature>
<feature type="transmembrane region" description="Helical" evidence="11">
    <location>
        <begin position="310"/>
        <end position="332"/>
    </location>
</feature>
<dbReference type="PANTHER" id="PTHR48017">
    <property type="entry name" value="OS05G0424000 PROTEIN-RELATED"/>
    <property type="match status" value="1"/>
</dbReference>
<evidence type="ECO:0000259" key="12">
    <source>
        <dbReference type="Pfam" id="PF01490"/>
    </source>
</evidence>
<feature type="transmembrane region" description="Helical" evidence="11">
    <location>
        <begin position="361"/>
        <end position="382"/>
    </location>
</feature>
<evidence type="ECO:0000256" key="1">
    <source>
        <dbReference type="ARBA" id="ARBA00004127"/>
    </source>
</evidence>
<accession>A0AAE1NA49</accession>
<keyword evidence="4 11" id="KW-0812">Transmembrane</keyword>
<comment type="function">
    <text evidence="10">Carrier protein involved in proton-driven auxin influx. Mediates the formation of auxin gradient from developing leaves (site of auxin biosynthesis) to tips by contributing to the loading of auxin in vascular tissues and facilitating acropetal (base to tip) auxin transport within inner tissues of the root apex, and basipetal (tip to base) auxin transport within outer tissues of the root apex. May be involved in lateral roots and nodules formation.</text>
</comment>
<reference evidence="13" key="1">
    <citation type="submission" date="2023-10" db="EMBL/GenBank/DDBJ databases">
        <title>Chromosome-level genome of the transformable northern wattle, Acacia crassicarpa.</title>
        <authorList>
            <person name="Massaro I."/>
            <person name="Sinha N.R."/>
            <person name="Poethig S."/>
            <person name="Leichty A.R."/>
        </authorList>
    </citation>
    <scope>NUCLEOTIDE SEQUENCE</scope>
    <source>
        <strain evidence="13">Acra3RX</strain>
        <tissue evidence="13">Leaf</tissue>
    </source>
</reference>
<evidence type="ECO:0000256" key="6">
    <source>
        <dbReference type="ARBA" id="ARBA00022970"/>
    </source>
</evidence>
<protein>
    <recommendedName>
        <fullName evidence="12">Amino acid transporter transmembrane domain-containing protein</fullName>
    </recommendedName>
</protein>
<keyword evidence="3" id="KW-0813">Transport</keyword>
<feature type="transmembrane region" description="Helical" evidence="11">
    <location>
        <begin position="403"/>
        <end position="423"/>
    </location>
</feature>
<evidence type="ECO:0000256" key="7">
    <source>
        <dbReference type="ARBA" id="ARBA00022989"/>
    </source>
</evidence>
<keyword evidence="6" id="KW-0029">Amino-acid transport</keyword>
<keyword evidence="7 11" id="KW-1133">Transmembrane helix</keyword>
<dbReference type="AlphaFoldDB" id="A0AAE1NA49"/>
<feature type="transmembrane region" description="Helical" evidence="11">
    <location>
        <begin position="429"/>
        <end position="450"/>
    </location>
</feature>
<comment type="similarity">
    <text evidence="2">Belongs to the amino acid/polyamine transporter 2 family. Amino acid/auxin permease (AAAP) (TC 2.A.18.1) subfamily.</text>
</comment>
<sequence length="497" mass="54879">MEKAARQQEQVLLHQSDTGFKPPLSSCSIHIDVIRVSPDDGGDDHHPHNQTLMKDSWLPITQSTHGNSFLAAFHIISSNLPFQALMLPVAFATLGWAWGSMCLSVAFVWQLYTIFLLLLLHESVPGVRHSRFLFLAMAAFGQRVGKLAALFPVMYLSGGSCVMLIITGGRTMQLFFNTICPEDSCHAHRLSGILWFLVFTSIAIFIAQLTPTLNSVASVSLVGAITAVTYCTLFWVLSLSKGSLASVSYTSPLSQPAGHDNSTVHNLFTIINSIGIIVLSFRGHNVMLEIQATLPSSPQKPSKDLMRKGVIISYAVIAMCVFPLAIAGFWAYGKQIPADGGMIRAFQQFHRHQVKEFTMGFLYLLITIHCLSSFQVYAMPVFDNLEMKYIKAKKKRCSRQVRTILRLLFGALTLFIAVTFPFLPKLVALLGGMTLVPVTYAYPCFMWVAIKKPPKGGTVWCFNVALGCLGLLFSVLLVASSIWTLVLHGLHANFFKP</sequence>
<organism evidence="13 14">
    <name type="scientific">Acacia crassicarpa</name>
    <name type="common">northern wattle</name>
    <dbReference type="NCBI Taxonomy" id="499986"/>
    <lineage>
        <taxon>Eukaryota</taxon>
        <taxon>Viridiplantae</taxon>
        <taxon>Streptophyta</taxon>
        <taxon>Embryophyta</taxon>
        <taxon>Tracheophyta</taxon>
        <taxon>Spermatophyta</taxon>
        <taxon>Magnoliopsida</taxon>
        <taxon>eudicotyledons</taxon>
        <taxon>Gunneridae</taxon>
        <taxon>Pentapetalae</taxon>
        <taxon>rosids</taxon>
        <taxon>fabids</taxon>
        <taxon>Fabales</taxon>
        <taxon>Fabaceae</taxon>
        <taxon>Caesalpinioideae</taxon>
        <taxon>mimosoid clade</taxon>
        <taxon>Acacieae</taxon>
        <taxon>Acacia</taxon>
    </lineage>
</organism>
<feature type="transmembrane region" description="Helical" evidence="11">
    <location>
        <begin position="462"/>
        <end position="486"/>
    </location>
</feature>
<comment type="caution">
    <text evidence="13">The sequence shown here is derived from an EMBL/GenBank/DDBJ whole genome shotgun (WGS) entry which is preliminary data.</text>
</comment>
<dbReference type="Proteomes" id="UP001293593">
    <property type="component" value="Unassembled WGS sequence"/>
</dbReference>
<dbReference type="EMBL" id="JAWXYG010000001">
    <property type="protein sequence ID" value="KAK4284896.1"/>
    <property type="molecule type" value="Genomic_DNA"/>
</dbReference>
<gene>
    <name evidence="13" type="ORF">QN277_001667</name>
</gene>
<evidence type="ECO:0000256" key="8">
    <source>
        <dbReference type="ARBA" id="ARBA00023136"/>
    </source>
</evidence>
<dbReference type="GO" id="GO:0006865">
    <property type="term" value="P:amino acid transport"/>
    <property type="evidence" value="ECO:0007669"/>
    <property type="project" value="UniProtKB-KW"/>
</dbReference>
<evidence type="ECO:0000256" key="10">
    <source>
        <dbReference type="ARBA" id="ARBA00045588"/>
    </source>
</evidence>
<feature type="transmembrane region" description="Helical" evidence="11">
    <location>
        <begin position="97"/>
        <end position="120"/>
    </location>
</feature>
<keyword evidence="5" id="KW-0769">Symport</keyword>
<evidence type="ECO:0000256" key="5">
    <source>
        <dbReference type="ARBA" id="ARBA00022847"/>
    </source>
</evidence>
<evidence type="ECO:0000256" key="3">
    <source>
        <dbReference type="ARBA" id="ARBA00022448"/>
    </source>
</evidence>
<evidence type="ECO:0000313" key="14">
    <source>
        <dbReference type="Proteomes" id="UP001293593"/>
    </source>
</evidence>
<evidence type="ECO:0000256" key="2">
    <source>
        <dbReference type="ARBA" id="ARBA00005590"/>
    </source>
</evidence>
<feature type="transmembrane region" description="Helical" evidence="11">
    <location>
        <begin position="216"/>
        <end position="237"/>
    </location>
</feature>
<comment type="subcellular location">
    <subcellularLocation>
        <location evidence="1">Endomembrane system</location>
        <topology evidence="1">Multi-pass membrane protein</topology>
    </subcellularLocation>
</comment>